<dbReference type="Pfam" id="PF02518">
    <property type="entry name" value="HATPase_c"/>
    <property type="match status" value="1"/>
</dbReference>
<dbReference type="InterPro" id="IPR005467">
    <property type="entry name" value="His_kinase_dom"/>
</dbReference>
<sequence>MLENIKKSYQANNTQFIITNNEGVVIDSDNTLFTIEINSFLSNIHPFFENFVDIIGQDNLNFSCVHLKTNNTEVICDISTSFLSEDKYLIIITDFSKHYQSFQSLAQSRNETAIEKEVLAINNQVLKEKENFKNKFIANFSHEIKSPITSIIAFSELLNKSKLKDEQREYLDVIRSSSQHLKSIINDILDISKIETGKLTILIERFNFKNLINQVIAEYSVKCSDKKLEFVYEIDSNLPEYIESDKTRIRQIIKNLLDNALKFTKEGSISLYIKALYKRAGKLTFSIEIKDTGIGIEESEQERIFNRFNRVESLKNVEGVGLGLAIVREMVNLLNGNLTLKSKPNLGSSFTLEFKAKYPLVELDTEKKKKISKAKTLKKNQTKHRLLLVDDNNDHQLSIFKILAQSNQYFLDIVNNGFEAIESLKKNHYDLILMDFKMPLLNGLDTTKAIKNLSDKRKSSIPVILVTGNLIDSNLLQQKDVLFLDIIEKPFEEETLLNAIERAVK</sequence>
<dbReference type="PANTHER" id="PTHR43047">
    <property type="entry name" value="TWO-COMPONENT HISTIDINE PROTEIN KINASE"/>
    <property type="match status" value="1"/>
</dbReference>
<feature type="domain" description="Histidine kinase" evidence="7">
    <location>
        <begin position="139"/>
        <end position="358"/>
    </location>
</feature>
<dbReference type="SMART" id="SM00388">
    <property type="entry name" value="HisKA"/>
    <property type="match status" value="1"/>
</dbReference>
<keyword evidence="5 9" id="KW-0418">Kinase</keyword>
<evidence type="ECO:0000256" key="4">
    <source>
        <dbReference type="ARBA" id="ARBA00022679"/>
    </source>
</evidence>
<dbReference type="GO" id="GO:0016301">
    <property type="term" value="F:kinase activity"/>
    <property type="evidence" value="ECO:0007669"/>
    <property type="project" value="UniProtKB-KW"/>
</dbReference>
<evidence type="ECO:0000256" key="3">
    <source>
        <dbReference type="ARBA" id="ARBA00022553"/>
    </source>
</evidence>
<dbReference type="SUPFAM" id="SSF55874">
    <property type="entry name" value="ATPase domain of HSP90 chaperone/DNA topoisomerase II/histidine kinase"/>
    <property type="match status" value="1"/>
</dbReference>
<dbReference type="InterPro" id="IPR001789">
    <property type="entry name" value="Sig_transdc_resp-reg_receiver"/>
</dbReference>
<dbReference type="InterPro" id="IPR036890">
    <property type="entry name" value="HATPase_C_sf"/>
</dbReference>
<dbReference type="PROSITE" id="PS50110">
    <property type="entry name" value="RESPONSE_REGULATORY"/>
    <property type="match status" value="1"/>
</dbReference>
<dbReference type="Gene3D" id="1.10.287.130">
    <property type="match status" value="1"/>
</dbReference>
<evidence type="ECO:0000256" key="5">
    <source>
        <dbReference type="ARBA" id="ARBA00022777"/>
    </source>
</evidence>
<dbReference type="InterPro" id="IPR011006">
    <property type="entry name" value="CheY-like_superfamily"/>
</dbReference>
<dbReference type="SUPFAM" id="SSF52172">
    <property type="entry name" value="CheY-like"/>
    <property type="match status" value="1"/>
</dbReference>
<dbReference type="Pfam" id="PF00512">
    <property type="entry name" value="HisKA"/>
    <property type="match status" value="1"/>
</dbReference>
<proteinExistence type="predicted"/>
<dbReference type="EMBL" id="JBHTJM010000006">
    <property type="protein sequence ID" value="MFD0963365.1"/>
    <property type="molecule type" value="Genomic_DNA"/>
</dbReference>
<dbReference type="PROSITE" id="PS50109">
    <property type="entry name" value="HIS_KIN"/>
    <property type="match status" value="1"/>
</dbReference>
<evidence type="ECO:0000256" key="6">
    <source>
        <dbReference type="PROSITE-ProRule" id="PRU00169"/>
    </source>
</evidence>
<dbReference type="SMART" id="SM00448">
    <property type="entry name" value="REC"/>
    <property type="match status" value="1"/>
</dbReference>
<evidence type="ECO:0000313" key="10">
    <source>
        <dbReference type="Proteomes" id="UP001596997"/>
    </source>
</evidence>
<dbReference type="CDD" id="cd17546">
    <property type="entry name" value="REC_hyHK_CKI1_RcsC-like"/>
    <property type="match status" value="1"/>
</dbReference>
<dbReference type="InterPro" id="IPR036097">
    <property type="entry name" value="HisK_dim/P_sf"/>
</dbReference>
<feature type="modified residue" description="4-aspartylphosphate" evidence="6">
    <location>
        <position position="435"/>
    </location>
</feature>
<keyword evidence="4" id="KW-0808">Transferase</keyword>
<dbReference type="RefSeq" id="WP_377714005.1">
    <property type="nucleotide sequence ID" value="NZ_JBHTJM010000006.1"/>
</dbReference>
<accession>A0ABW3I1I3</accession>
<evidence type="ECO:0000256" key="1">
    <source>
        <dbReference type="ARBA" id="ARBA00000085"/>
    </source>
</evidence>
<keyword evidence="10" id="KW-1185">Reference proteome</keyword>
<gene>
    <name evidence="9" type="ORF">ACFQ1O_05055</name>
</gene>
<evidence type="ECO:0000313" key="9">
    <source>
        <dbReference type="EMBL" id="MFD0963365.1"/>
    </source>
</evidence>
<dbReference type="InterPro" id="IPR004358">
    <property type="entry name" value="Sig_transdc_His_kin-like_C"/>
</dbReference>
<name>A0ABW3I1I3_9FLAO</name>
<dbReference type="Proteomes" id="UP001596997">
    <property type="component" value="Unassembled WGS sequence"/>
</dbReference>
<feature type="domain" description="Response regulatory" evidence="8">
    <location>
        <begin position="385"/>
        <end position="504"/>
    </location>
</feature>
<dbReference type="SUPFAM" id="SSF47384">
    <property type="entry name" value="Homodimeric domain of signal transducing histidine kinase"/>
    <property type="match status" value="1"/>
</dbReference>
<protein>
    <recommendedName>
        <fullName evidence="2">histidine kinase</fullName>
        <ecNumber evidence="2">2.7.13.3</ecNumber>
    </recommendedName>
</protein>
<comment type="caution">
    <text evidence="9">The sequence shown here is derived from an EMBL/GenBank/DDBJ whole genome shotgun (WGS) entry which is preliminary data.</text>
</comment>
<keyword evidence="3 6" id="KW-0597">Phosphoprotein</keyword>
<dbReference type="PANTHER" id="PTHR43047:SF72">
    <property type="entry name" value="OSMOSENSING HISTIDINE PROTEIN KINASE SLN1"/>
    <property type="match status" value="1"/>
</dbReference>
<evidence type="ECO:0000256" key="2">
    <source>
        <dbReference type="ARBA" id="ARBA00012438"/>
    </source>
</evidence>
<organism evidence="9 10">
    <name type="scientific">Pseudofulvibacter geojedonensis</name>
    <dbReference type="NCBI Taxonomy" id="1123758"/>
    <lineage>
        <taxon>Bacteria</taxon>
        <taxon>Pseudomonadati</taxon>
        <taxon>Bacteroidota</taxon>
        <taxon>Flavobacteriia</taxon>
        <taxon>Flavobacteriales</taxon>
        <taxon>Flavobacteriaceae</taxon>
        <taxon>Pseudofulvibacter</taxon>
    </lineage>
</organism>
<dbReference type="PRINTS" id="PR00344">
    <property type="entry name" value="BCTRLSENSOR"/>
</dbReference>
<evidence type="ECO:0000259" key="8">
    <source>
        <dbReference type="PROSITE" id="PS50110"/>
    </source>
</evidence>
<dbReference type="Pfam" id="PF00072">
    <property type="entry name" value="Response_reg"/>
    <property type="match status" value="1"/>
</dbReference>
<reference evidence="10" key="1">
    <citation type="journal article" date="2019" name="Int. J. Syst. Evol. Microbiol.">
        <title>The Global Catalogue of Microorganisms (GCM) 10K type strain sequencing project: providing services to taxonomists for standard genome sequencing and annotation.</title>
        <authorList>
            <consortium name="The Broad Institute Genomics Platform"/>
            <consortium name="The Broad Institute Genome Sequencing Center for Infectious Disease"/>
            <person name="Wu L."/>
            <person name="Ma J."/>
        </authorList>
    </citation>
    <scope>NUCLEOTIDE SEQUENCE [LARGE SCALE GENOMIC DNA]</scope>
    <source>
        <strain evidence="10">CCUG 62114</strain>
    </source>
</reference>
<dbReference type="InterPro" id="IPR003594">
    <property type="entry name" value="HATPase_dom"/>
</dbReference>
<comment type="catalytic activity">
    <reaction evidence="1">
        <text>ATP + protein L-histidine = ADP + protein N-phospho-L-histidine.</text>
        <dbReference type="EC" id="2.7.13.3"/>
    </reaction>
</comment>
<dbReference type="SMART" id="SM00387">
    <property type="entry name" value="HATPase_c"/>
    <property type="match status" value="1"/>
</dbReference>
<dbReference type="InterPro" id="IPR003661">
    <property type="entry name" value="HisK_dim/P_dom"/>
</dbReference>
<dbReference type="Gene3D" id="3.40.50.2300">
    <property type="match status" value="1"/>
</dbReference>
<dbReference type="CDD" id="cd00082">
    <property type="entry name" value="HisKA"/>
    <property type="match status" value="1"/>
</dbReference>
<evidence type="ECO:0000259" key="7">
    <source>
        <dbReference type="PROSITE" id="PS50109"/>
    </source>
</evidence>
<dbReference type="Gene3D" id="3.30.565.10">
    <property type="entry name" value="Histidine kinase-like ATPase, C-terminal domain"/>
    <property type="match status" value="1"/>
</dbReference>
<dbReference type="EC" id="2.7.13.3" evidence="2"/>